<comment type="caution">
    <text evidence="1">The sequence shown here is derived from an EMBL/GenBank/DDBJ whole genome shotgun (WGS) entry which is preliminary data.</text>
</comment>
<proteinExistence type="predicted"/>
<gene>
    <name evidence="1" type="ORF">RRG08_015875</name>
</gene>
<dbReference type="Proteomes" id="UP001283361">
    <property type="component" value="Unassembled WGS sequence"/>
</dbReference>
<organism evidence="1 2">
    <name type="scientific">Elysia crispata</name>
    <name type="common">lettuce slug</name>
    <dbReference type="NCBI Taxonomy" id="231223"/>
    <lineage>
        <taxon>Eukaryota</taxon>
        <taxon>Metazoa</taxon>
        <taxon>Spiralia</taxon>
        <taxon>Lophotrochozoa</taxon>
        <taxon>Mollusca</taxon>
        <taxon>Gastropoda</taxon>
        <taxon>Heterobranchia</taxon>
        <taxon>Euthyneura</taxon>
        <taxon>Panpulmonata</taxon>
        <taxon>Sacoglossa</taxon>
        <taxon>Placobranchoidea</taxon>
        <taxon>Plakobranchidae</taxon>
        <taxon>Elysia</taxon>
    </lineage>
</organism>
<name>A0AAE0YMM9_9GAST</name>
<evidence type="ECO:0000313" key="2">
    <source>
        <dbReference type="Proteomes" id="UP001283361"/>
    </source>
</evidence>
<evidence type="ECO:0000313" key="1">
    <source>
        <dbReference type="EMBL" id="KAK3750382.1"/>
    </source>
</evidence>
<dbReference type="EMBL" id="JAWDGP010005882">
    <property type="protein sequence ID" value="KAK3750382.1"/>
    <property type="molecule type" value="Genomic_DNA"/>
</dbReference>
<reference evidence="1" key="1">
    <citation type="journal article" date="2023" name="G3 (Bethesda)">
        <title>A reference genome for the long-term kleptoplast-retaining sea slug Elysia crispata morphotype clarki.</title>
        <authorList>
            <person name="Eastman K.E."/>
            <person name="Pendleton A.L."/>
            <person name="Shaikh M.A."/>
            <person name="Suttiyut T."/>
            <person name="Ogas R."/>
            <person name="Tomko P."/>
            <person name="Gavelis G."/>
            <person name="Widhalm J.R."/>
            <person name="Wisecaver J.H."/>
        </authorList>
    </citation>
    <scope>NUCLEOTIDE SEQUENCE</scope>
    <source>
        <strain evidence="1">ECLA1</strain>
    </source>
</reference>
<accession>A0AAE0YMM9</accession>
<dbReference type="AlphaFoldDB" id="A0AAE0YMM9"/>
<sequence>MLFIVYSHQMFLLQAEAHVPLALSIAPRPPPPPPPLTSLALRKGKQHQRRACPSDLFPPAFLSCSHNTGASHPTQINKGVGEQAFALTFFFPLFKGDPSRQPNRMHRS</sequence>
<keyword evidence="2" id="KW-1185">Reference proteome</keyword>
<protein>
    <submittedName>
        <fullName evidence="1">Uncharacterized protein</fullName>
    </submittedName>
</protein>